<keyword evidence="7" id="KW-0547">Nucleotide-binding</keyword>
<protein>
    <recommendedName>
        <fullName evidence="3">histidine kinase</fullName>
        <ecNumber evidence="3">2.7.13.3</ecNumber>
    </recommendedName>
</protein>
<dbReference type="HOGENOM" id="CLU_000445_114_75_5"/>
<dbReference type="InterPro" id="IPR005467">
    <property type="entry name" value="His_kinase_dom"/>
</dbReference>
<dbReference type="InterPro" id="IPR004358">
    <property type="entry name" value="Sig_transdc_His_kin-like_C"/>
</dbReference>
<dbReference type="PROSITE" id="PS50109">
    <property type="entry name" value="HIS_KIN"/>
    <property type="match status" value="1"/>
</dbReference>
<name>X5MP13_9HYPH</name>
<dbReference type="Proteomes" id="UP000032160">
    <property type="component" value="Chromosome I"/>
</dbReference>
<evidence type="ECO:0000259" key="16">
    <source>
        <dbReference type="PROSITE" id="PS50110"/>
    </source>
</evidence>
<dbReference type="AlphaFoldDB" id="X5MP13"/>
<evidence type="ECO:0000313" key="18">
    <source>
        <dbReference type="Proteomes" id="UP000032160"/>
    </source>
</evidence>
<dbReference type="CDD" id="cd17546">
    <property type="entry name" value="REC_hyHK_CKI1_RcsC-like"/>
    <property type="match status" value="1"/>
</dbReference>
<feature type="transmembrane region" description="Helical" evidence="14">
    <location>
        <begin position="62"/>
        <end position="79"/>
    </location>
</feature>
<evidence type="ECO:0000256" key="10">
    <source>
        <dbReference type="ARBA" id="ARBA00022989"/>
    </source>
</evidence>
<feature type="transmembrane region" description="Helical" evidence="14">
    <location>
        <begin position="177"/>
        <end position="195"/>
    </location>
</feature>
<dbReference type="Pfam" id="PF00512">
    <property type="entry name" value="HisKA"/>
    <property type="match status" value="1"/>
</dbReference>
<dbReference type="PANTHER" id="PTHR45339:SF1">
    <property type="entry name" value="HYBRID SIGNAL TRANSDUCTION HISTIDINE KINASE J"/>
    <property type="match status" value="1"/>
</dbReference>
<evidence type="ECO:0000256" key="8">
    <source>
        <dbReference type="ARBA" id="ARBA00022777"/>
    </source>
</evidence>
<dbReference type="InterPro" id="IPR036890">
    <property type="entry name" value="HATPase_C_sf"/>
</dbReference>
<dbReference type="PRINTS" id="PR00344">
    <property type="entry name" value="BCTRLSENSOR"/>
</dbReference>
<dbReference type="PROSITE" id="PS50110">
    <property type="entry name" value="RESPONSE_REGULATORY"/>
    <property type="match status" value="1"/>
</dbReference>
<organism evidence="17 18">
    <name type="scientific">Candidatus Phaeomarinibacter ectocarpi</name>
    <dbReference type="NCBI Taxonomy" id="1458461"/>
    <lineage>
        <taxon>Bacteria</taxon>
        <taxon>Pseudomonadati</taxon>
        <taxon>Pseudomonadota</taxon>
        <taxon>Alphaproteobacteria</taxon>
        <taxon>Hyphomicrobiales</taxon>
        <taxon>Parvibaculaceae</taxon>
        <taxon>Candidatus Phaeomarinibacter</taxon>
    </lineage>
</organism>
<dbReference type="GO" id="GO:0005524">
    <property type="term" value="F:ATP binding"/>
    <property type="evidence" value="ECO:0007669"/>
    <property type="project" value="UniProtKB-KW"/>
</dbReference>
<dbReference type="GO" id="GO:0016020">
    <property type="term" value="C:membrane"/>
    <property type="evidence" value="ECO:0007669"/>
    <property type="project" value="UniProtKB-SubCell"/>
</dbReference>
<dbReference type="SMART" id="SM00388">
    <property type="entry name" value="HisKA"/>
    <property type="match status" value="1"/>
</dbReference>
<dbReference type="GO" id="GO:0000155">
    <property type="term" value="F:phosphorelay sensor kinase activity"/>
    <property type="evidence" value="ECO:0007669"/>
    <property type="project" value="InterPro"/>
</dbReference>
<dbReference type="InterPro" id="IPR011006">
    <property type="entry name" value="CheY-like_superfamily"/>
</dbReference>
<dbReference type="Gene3D" id="3.30.565.10">
    <property type="entry name" value="Histidine kinase-like ATPase, C-terminal domain"/>
    <property type="match status" value="1"/>
</dbReference>
<dbReference type="Gene3D" id="3.40.50.2300">
    <property type="match status" value="1"/>
</dbReference>
<evidence type="ECO:0000259" key="15">
    <source>
        <dbReference type="PROSITE" id="PS50109"/>
    </source>
</evidence>
<evidence type="ECO:0000256" key="5">
    <source>
        <dbReference type="ARBA" id="ARBA00022679"/>
    </source>
</evidence>
<dbReference type="STRING" id="1458461.BN1012_Phect2528"/>
<evidence type="ECO:0000256" key="1">
    <source>
        <dbReference type="ARBA" id="ARBA00000085"/>
    </source>
</evidence>
<feature type="domain" description="Response regulatory" evidence="16">
    <location>
        <begin position="494"/>
        <end position="611"/>
    </location>
</feature>
<evidence type="ECO:0000256" key="6">
    <source>
        <dbReference type="ARBA" id="ARBA00022692"/>
    </source>
</evidence>
<keyword evidence="11" id="KW-0902">Two-component regulatory system</keyword>
<keyword evidence="4 13" id="KW-0597">Phosphoprotein</keyword>
<dbReference type="CDD" id="cd00082">
    <property type="entry name" value="HisKA"/>
    <property type="match status" value="1"/>
</dbReference>
<keyword evidence="18" id="KW-1185">Reference proteome</keyword>
<feature type="transmembrane region" description="Helical" evidence="14">
    <location>
        <begin position="151"/>
        <end position="171"/>
    </location>
</feature>
<dbReference type="SUPFAM" id="SSF47384">
    <property type="entry name" value="Homodimeric domain of signal transducing histidine kinase"/>
    <property type="match status" value="1"/>
</dbReference>
<dbReference type="InterPro" id="IPR001789">
    <property type="entry name" value="Sig_transdc_resp-reg_receiver"/>
</dbReference>
<comment type="catalytic activity">
    <reaction evidence="1">
        <text>ATP + protein L-histidine = ADP + protein N-phospho-L-histidine.</text>
        <dbReference type="EC" id="2.7.13.3"/>
    </reaction>
</comment>
<proteinExistence type="predicted"/>
<keyword evidence="10 14" id="KW-1133">Transmembrane helix</keyword>
<dbReference type="SUPFAM" id="SSF52172">
    <property type="entry name" value="CheY-like"/>
    <property type="match status" value="1"/>
</dbReference>
<evidence type="ECO:0000256" key="13">
    <source>
        <dbReference type="PROSITE-ProRule" id="PRU00169"/>
    </source>
</evidence>
<dbReference type="SMART" id="SM00387">
    <property type="entry name" value="HATPase_c"/>
    <property type="match status" value="1"/>
</dbReference>
<evidence type="ECO:0000256" key="12">
    <source>
        <dbReference type="ARBA" id="ARBA00023136"/>
    </source>
</evidence>
<evidence type="ECO:0000313" key="17">
    <source>
        <dbReference type="EMBL" id="CDO60741.1"/>
    </source>
</evidence>
<dbReference type="EMBL" id="HG966617">
    <property type="protein sequence ID" value="CDO60741.1"/>
    <property type="molecule type" value="Genomic_DNA"/>
</dbReference>
<dbReference type="Gene3D" id="1.10.287.130">
    <property type="match status" value="1"/>
</dbReference>
<dbReference type="FunFam" id="1.10.287.130:FF:000004">
    <property type="entry name" value="Ethylene receptor 1"/>
    <property type="match status" value="1"/>
</dbReference>
<feature type="transmembrane region" description="Helical" evidence="14">
    <location>
        <begin position="99"/>
        <end position="119"/>
    </location>
</feature>
<dbReference type="CDD" id="cd16922">
    <property type="entry name" value="HATPase_EvgS-ArcB-TorS-like"/>
    <property type="match status" value="1"/>
</dbReference>
<keyword evidence="6 14" id="KW-0812">Transmembrane</keyword>
<evidence type="ECO:0000256" key="4">
    <source>
        <dbReference type="ARBA" id="ARBA00022553"/>
    </source>
</evidence>
<dbReference type="PANTHER" id="PTHR45339">
    <property type="entry name" value="HYBRID SIGNAL TRANSDUCTION HISTIDINE KINASE J"/>
    <property type="match status" value="1"/>
</dbReference>
<dbReference type="Pfam" id="PF00072">
    <property type="entry name" value="Response_reg"/>
    <property type="match status" value="1"/>
</dbReference>
<dbReference type="FunFam" id="3.30.565.10:FF:000010">
    <property type="entry name" value="Sensor histidine kinase RcsC"/>
    <property type="match status" value="1"/>
</dbReference>
<dbReference type="KEGG" id="pect:BN1012_Phect2528"/>
<evidence type="ECO:0000256" key="9">
    <source>
        <dbReference type="ARBA" id="ARBA00022840"/>
    </source>
</evidence>
<evidence type="ECO:0000256" key="11">
    <source>
        <dbReference type="ARBA" id="ARBA00023012"/>
    </source>
</evidence>
<dbReference type="RefSeq" id="WP_052534590.1">
    <property type="nucleotide sequence ID" value="NZ_HG966617.1"/>
</dbReference>
<feature type="transmembrane region" description="Helical" evidence="14">
    <location>
        <begin position="39"/>
        <end position="56"/>
    </location>
</feature>
<gene>
    <name evidence="17" type="ORF">BN1012_Phect2528</name>
</gene>
<feature type="domain" description="Histidine kinase" evidence="15">
    <location>
        <begin position="245"/>
        <end position="462"/>
    </location>
</feature>
<keyword evidence="5" id="KW-0808">Transferase</keyword>
<evidence type="ECO:0000256" key="14">
    <source>
        <dbReference type="SAM" id="Phobius"/>
    </source>
</evidence>
<dbReference type="InterPro" id="IPR003661">
    <property type="entry name" value="HisK_dim/P_dom"/>
</dbReference>
<dbReference type="InterPro" id="IPR003594">
    <property type="entry name" value="HATPase_dom"/>
</dbReference>
<feature type="modified residue" description="4-aspartylphosphate" evidence="13">
    <location>
        <position position="543"/>
    </location>
</feature>
<dbReference type="SUPFAM" id="SSF55874">
    <property type="entry name" value="ATPase domain of HSP90 chaperone/DNA topoisomerase II/histidine kinase"/>
    <property type="match status" value="1"/>
</dbReference>
<dbReference type="EC" id="2.7.13.3" evidence="3"/>
<dbReference type="PATRIC" id="fig|1458461.3.peg.2533"/>
<reference evidence="17 18" key="1">
    <citation type="journal article" date="2014" name="Front. Genet.">
        <title>Genome and metabolic network of "Candidatus Phaeomarinobacter ectocarpi" Ec32, a new candidate genus of Alphaproteobacteria frequently associated with brown algae.</title>
        <authorList>
            <person name="Dittami S.M."/>
            <person name="Barbeyron T."/>
            <person name="Boyen C."/>
            <person name="Cambefort J."/>
            <person name="Collet G."/>
            <person name="Delage L."/>
            <person name="Gobet A."/>
            <person name="Groisillier A."/>
            <person name="Leblanc C."/>
            <person name="Michel G."/>
            <person name="Scornet D."/>
            <person name="Siegel A."/>
            <person name="Tapia J.E."/>
            <person name="Tonon T."/>
        </authorList>
    </citation>
    <scope>NUCLEOTIDE SEQUENCE [LARGE SCALE GENOMIC DNA]</scope>
    <source>
        <strain evidence="17 18">Ec32</strain>
    </source>
</reference>
<keyword evidence="12 14" id="KW-0472">Membrane</keyword>
<comment type="subcellular location">
    <subcellularLocation>
        <location evidence="2">Membrane</location>
    </subcellularLocation>
</comment>
<accession>X5MP13</accession>
<dbReference type="InterPro" id="IPR036097">
    <property type="entry name" value="HisK_dim/P_sf"/>
</dbReference>
<keyword evidence="8 17" id="KW-0418">Kinase</keyword>
<evidence type="ECO:0000256" key="7">
    <source>
        <dbReference type="ARBA" id="ARBA00022741"/>
    </source>
</evidence>
<sequence>MTRWDTFRHALWGKPRTKAELDEAIAGVENYLDVHRWDLLNSVLFAGLLAVAFWSVGLGFEAMIWAVAVMIAEIAFSVVRLKLSRTRTSVRNVHRRTSILQLASLGTLLIWAPGLLFGMGTNDPMCTTLVLLAWAGSLMVVTNQNGAIPRIAITSGAVPGLLIVFVPAFYADRPADIALAGLAIVLVMLVARSTIANLRLSRRVFVVQADKDELIGELEIARRAAEADRRRADQANKAKTEFLAMMSHEIRTPMNGMLGMAQMLQRGDLSDEQQIYAQTIVESGDNLLALLNDTLDLSRIEAGRMSLDADEEDPRRIVEGIESLWAPRARDEGLEFKVEVDPSVPARAELDSRKVQQLLTNLVGNAVKFTSSGFVAVKVFAPADGRLRFEVSDSGPGIPPEAQKRIFEKFTQADASTSRSYGGSGLGLTLCQEFAHLMGGTIHVESEVGKGSTFVVEIPCRFFAAYVPTEEAEVHTKTETSLDDALDVADGPLRVLVADDHPINQKLMRAFIERFGYQYEIVENGRQAVDAVAYGNFDVVLMDVQMPVMDGITATAEIRKLPSGRGKIPVLAITANAMAGQRESYLEQGFDGYVSKPLDTALLQAEIRRVTGDDPATEDKTAAHA</sequence>
<dbReference type="Pfam" id="PF02518">
    <property type="entry name" value="HATPase_c"/>
    <property type="match status" value="1"/>
</dbReference>
<keyword evidence="9" id="KW-0067">ATP-binding</keyword>
<evidence type="ECO:0000256" key="2">
    <source>
        <dbReference type="ARBA" id="ARBA00004370"/>
    </source>
</evidence>
<dbReference type="SMART" id="SM00448">
    <property type="entry name" value="REC"/>
    <property type="match status" value="1"/>
</dbReference>
<evidence type="ECO:0000256" key="3">
    <source>
        <dbReference type="ARBA" id="ARBA00012438"/>
    </source>
</evidence>